<keyword evidence="5" id="KW-0547">Nucleotide-binding</keyword>
<keyword evidence="5" id="KW-0067">ATP-binding</keyword>
<dbReference type="Gene3D" id="3.30.565.10">
    <property type="entry name" value="Histidine kinase-like ATPase, C-terminal domain"/>
    <property type="match status" value="1"/>
</dbReference>
<dbReference type="SUPFAM" id="SSF51206">
    <property type="entry name" value="cAMP-binding domain-like"/>
    <property type="match status" value="1"/>
</dbReference>
<keyword evidence="6" id="KW-1185">Reference proteome</keyword>
<gene>
    <name evidence="5" type="ORF">MTX78_22735</name>
</gene>
<dbReference type="SUPFAM" id="SSF47384">
    <property type="entry name" value="Homodimeric domain of signal transducing histidine kinase"/>
    <property type="match status" value="1"/>
</dbReference>
<evidence type="ECO:0000313" key="5">
    <source>
        <dbReference type="EMBL" id="UOG74919.1"/>
    </source>
</evidence>
<dbReference type="SMART" id="SM00100">
    <property type="entry name" value="cNMP"/>
    <property type="match status" value="1"/>
</dbReference>
<organism evidence="5 6">
    <name type="scientific">Hymenobacter tibetensis</name>
    <dbReference type="NCBI Taxonomy" id="497967"/>
    <lineage>
        <taxon>Bacteria</taxon>
        <taxon>Pseudomonadati</taxon>
        <taxon>Bacteroidota</taxon>
        <taxon>Cytophagia</taxon>
        <taxon>Cytophagales</taxon>
        <taxon>Hymenobacteraceae</taxon>
        <taxon>Hymenobacter</taxon>
    </lineage>
</organism>
<evidence type="ECO:0000256" key="1">
    <source>
        <dbReference type="ARBA" id="ARBA00000085"/>
    </source>
</evidence>
<comment type="catalytic activity">
    <reaction evidence="1">
        <text>ATP + protein L-histidine = ADP + protein N-phospho-L-histidine.</text>
        <dbReference type="EC" id="2.7.13.3"/>
    </reaction>
</comment>
<reference evidence="5 6" key="1">
    <citation type="submission" date="2022-03" db="EMBL/GenBank/DDBJ databases">
        <title>Hymenobactersp. isolated from the air.</title>
        <authorList>
            <person name="Won M."/>
            <person name="Kwon S.-W."/>
        </authorList>
    </citation>
    <scope>NUCLEOTIDE SEQUENCE [LARGE SCALE GENOMIC DNA]</scope>
    <source>
        <strain evidence="5 6">KACC 21982</strain>
    </source>
</reference>
<dbReference type="PRINTS" id="PR00344">
    <property type="entry name" value="BCTRLSENSOR"/>
</dbReference>
<dbReference type="Gene3D" id="1.10.287.130">
    <property type="match status" value="1"/>
</dbReference>
<dbReference type="PROSITE" id="PS50109">
    <property type="entry name" value="HIS_KIN"/>
    <property type="match status" value="1"/>
</dbReference>
<protein>
    <recommendedName>
        <fullName evidence="2">histidine kinase</fullName>
        <ecNumber evidence="2">2.7.13.3</ecNumber>
    </recommendedName>
</protein>
<feature type="domain" description="Cyclic nucleotide-binding" evidence="3">
    <location>
        <begin position="15"/>
        <end position="134"/>
    </location>
</feature>
<name>A0ABY4CZE2_9BACT</name>
<dbReference type="PANTHER" id="PTHR43065:SF48">
    <property type="entry name" value="HISTIDINE KINASE"/>
    <property type="match status" value="1"/>
</dbReference>
<dbReference type="InterPro" id="IPR018490">
    <property type="entry name" value="cNMP-bd_dom_sf"/>
</dbReference>
<dbReference type="InterPro" id="IPR036097">
    <property type="entry name" value="HisK_dim/P_sf"/>
</dbReference>
<feature type="domain" description="Histidine kinase" evidence="4">
    <location>
        <begin position="296"/>
        <end position="463"/>
    </location>
</feature>
<dbReference type="Pfam" id="PF00027">
    <property type="entry name" value="cNMP_binding"/>
    <property type="match status" value="1"/>
</dbReference>
<dbReference type="PANTHER" id="PTHR43065">
    <property type="entry name" value="SENSOR HISTIDINE KINASE"/>
    <property type="match status" value="1"/>
</dbReference>
<evidence type="ECO:0000313" key="6">
    <source>
        <dbReference type="Proteomes" id="UP000831113"/>
    </source>
</evidence>
<dbReference type="CDD" id="cd00038">
    <property type="entry name" value="CAP_ED"/>
    <property type="match status" value="1"/>
</dbReference>
<dbReference type="RefSeq" id="WP_243798613.1">
    <property type="nucleotide sequence ID" value="NZ_CP094669.1"/>
</dbReference>
<sequence length="466" mass="50073">MPTPLTTADFTSVPLLADLPTETLDWLIAHGERREFAAGQTIQQPGDPAEQMVVVLEGGVQFYTLHNGNREPIFRVEAGQISGVLPYSRLRTIKGLSVATGPTVVFTLHRDLFPELERESPELVQRLVGLMSDRARNEARGQARDEKLRALGKLSAGLAHELNNPAAAIVRAAEALATRLHEAPTQFGDLLCHCPEPAALAALTTLAATAPPAGPPLSGLARADREDELVDWLETQDVADAYSLATGLLDAGLAPPQLEAATLALPALARPAALTWLSTQLTMLRLIQDVQEAGGRISTLVGNVKTYSHMDRSGGFAPLDVHAGLESTINMMSFQMREKNIRLVRDYAPTLPLVNGLVSNLNQVWTNLLDNAIDALPPGGEITLRTRLEGEFIRVFVIDNGPGIAPDILPRILDPFFTTKAAGEGTGLGLDIALRTLENHGGKLEVESAPGHTVFCAWLPTGRTVE</sequence>
<evidence type="ECO:0000256" key="2">
    <source>
        <dbReference type="ARBA" id="ARBA00012438"/>
    </source>
</evidence>
<dbReference type="InterPro" id="IPR000595">
    <property type="entry name" value="cNMP-bd_dom"/>
</dbReference>
<dbReference type="InterPro" id="IPR004358">
    <property type="entry name" value="Sig_transdc_His_kin-like_C"/>
</dbReference>
<dbReference type="Pfam" id="PF02518">
    <property type="entry name" value="HATPase_c"/>
    <property type="match status" value="1"/>
</dbReference>
<evidence type="ECO:0000259" key="3">
    <source>
        <dbReference type="PROSITE" id="PS50042"/>
    </source>
</evidence>
<proteinExistence type="predicted"/>
<dbReference type="InterPro" id="IPR036890">
    <property type="entry name" value="HATPase_C_sf"/>
</dbReference>
<dbReference type="InterPro" id="IPR003594">
    <property type="entry name" value="HATPase_dom"/>
</dbReference>
<dbReference type="SUPFAM" id="SSF55874">
    <property type="entry name" value="ATPase domain of HSP90 chaperone/DNA topoisomerase II/histidine kinase"/>
    <property type="match status" value="1"/>
</dbReference>
<evidence type="ECO:0000259" key="4">
    <source>
        <dbReference type="PROSITE" id="PS50109"/>
    </source>
</evidence>
<dbReference type="Gene3D" id="2.60.120.10">
    <property type="entry name" value="Jelly Rolls"/>
    <property type="match status" value="1"/>
</dbReference>
<dbReference type="EMBL" id="CP094669">
    <property type="protein sequence ID" value="UOG74919.1"/>
    <property type="molecule type" value="Genomic_DNA"/>
</dbReference>
<dbReference type="Proteomes" id="UP000831113">
    <property type="component" value="Chromosome"/>
</dbReference>
<dbReference type="GO" id="GO:0005524">
    <property type="term" value="F:ATP binding"/>
    <property type="evidence" value="ECO:0007669"/>
    <property type="project" value="UniProtKB-KW"/>
</dbReference>
<dbReference type="PROSITE" id="PS50042">
    <property type="entry name" value="CNMP_BINDING_3"/>
    <property type="match status" value="1"/>
</dbReference>
<dbReference type="EC" id="2.7.13.3" evidence="2"/>
<dbReference type="InterPro" id="IPR014710">
    <property type="entry name" value="RmlC-like_jellyroll"/>
</dbReference>
<dbReference type="InterPro" id="IPR005467">
    <property type="entry name" value="His_kinase_dom"/>
</dbReference>
<accession>A0ABY4CZE2</accession>
<dbReference type="SMART" id="SM00387">
    <property type="entry name" value="HATPase_c"/>
    <property type="match status" value="1"/>
</dbReference>